<protein>
    <submittedName>
        <fullName evidence="2">Cardiolipin synthase</fullName>
    </submittedName>
</protein>
<dbReference type="GO" id="GO:0032049">
    <property type="term" value="P:cardiolipin biosynthetic process"/>
    <property type="evidence" value="ECO:0007669"/>
    <property type="project" value="UniProtKB-ARBA"/>
</dbReference>
<dbReference type="EMBL" id="FNMV01000002">
    <property type="protein sequence ID" value="SDW34328.1"/>
    <property type="molecule type" value="Genomic_DNA"/>
</dbReference>
<dbReference type="PROSITE" id="PS50035">
    <property type="entry name" value="PLD"/>
    <property type="match status" value="2"/>
</dbReference>
<sequence>MPLNNYFTASDESVELVHSGTDYFSRLEHIIQNAQYEIHLQFYIFSNDSIGTKILEELKKAASRRVKIYILLDGFGSFSFSKEVIIDLKKLGINFRLFSPFFSANSFYIGRRLHHKVVVADAEVILIGGINIADKYHGTPTKKPWLDYSVQVHDVKIAKALQLLCRDLFFKKRYLFKKKIESILHSQEETVIRIIQNDWLKRKNEIYDAYINSFNNAQEEIIIVGSYFLPGSRMNNALKKAARNKIKVKLILSGISDIPLSRRATYHIYSALLESDIELYEWNKTVLHGKAAVVDGYWSTIGSFNLNNLSTYGSLEMNVEIKSAAFSSAYSMHLKDIIAQCQRITPDQLKKRNTIPSGFINWLSYWTARMILSIVTYFPHKRLKKFY</sequence>
<proteinExistence type="predicted"/>
<accession>A0A1H2SRX3</accession>
<name>A0A1H2SRX3_9FLAO</name>
<keyword evidence="3" id="KW-1185">Reference proteome</keyword>
<dbReference type="CDD" id="cd09110">
    <property type="entry name" value="PLDc_CLS_1"/>
    <property type="match status" value="1"/>
</dbReference>
<dbReference type="SMART" id="SM00155">
    <property type="entry name" value="PLDc"/>
    <property type="match status" value="2"/>
</dbReference>
<dbReference type="Proteomes" id="UP000198569">
    <property type="component" value="Unassembled WGS sequence"/>
</dbReference>
<evidence type="ECO:0000259" key="1">
    <source>
        <dbReference type="PROSITE" id="PS50035"/>
    </source>
</evidence>
<dbReference type="GO" id="GO:0030572">
    <property type="term" value="F:phosphatidyltransferase activity"/>
    <property type="evidence" value="ECO:0007669"/>
    <property type="project" value="UniProtKB-ARBA"/>
</dbReference>
<feature type="domain" description="PLD phosphodiesterase" evidence="1">
    <location>
        <begin position="109"/>
        <end position="136"/>
    </location>
</feature>
<dbReference type="PANTHER" id="PTHR21248:SF22">
    <property type="entry name" value="PHOSPHOLIPASE D"/>
    <property type="match status" value="1"/>
</dbReference>
<dbReference type="InterPro" id="IPR025202">
    <property type="entry name" value="PLD-like_dom"/>
</dbReference>
<dbReference type="AlphaFoldDB" id="A0A1H2SRX3"/>
<dbReference type="Pfam" id="PF13091">
    <property type="entry name" value="PLDc_2"/>
    <property type="match status" value="2"/>
</dbReference>
<feature type="domain" description="PLD phosphodiesterase" evidence="1">
    <location>
        <begin position="283"/>
        <end position="310"/>
    </location>
</feature>
<evidence type="ECO:0000313" key="2">
    <source>
        <dbReference type="EMBL" id="SDW34328.1"/>
    </source>
</evidence>
<dbReference type="Gene3D" id="3.30.870.10">
    <property type="entry name" value="Endonuclease Chain A"/>
    <property type="match status" value="2"/>
</dbReference>
<dbReference type="RefSeq" id="WP_091429450.1">
    <property type="nucleotide sequence ID" value="NZ_FNMV01000002.1"/>
</dbReference>
<dbReference type="InterPro" id="IPR001736">
    <property type="entry name" value="PLipase_D/transphosphatidylase"/>
</dbReference>
<dbReference type="STRING" id="229203.SAMN05444338_102153"/>
<organism evidence="2 3">
    <name type="scientific">Flavobacterium degerlachei</name>
    <dbReference type="NCBI Taxonomy" id="229203"/>
    <lineage>
        <taxon>Bacteria</taxon>
        <taxon>Pseudomonadati</taxon>
        <taxon>Bacteroidota</taxon>
        <taxon>Flavobacteriia</taxon>
        <taxon>Flavobacteriales</taxon>
        <taxon>Flavobacteriaceae</taxon>
        <taxon>Flavobacterium</taxon>
    </lineage>
</organism>
<dbReference type="PANTHER" id="PTHR21248">
    <property type="entry name" value="CARDIOLIPIN SYNTHASE"/>
    <property type="match status" value="1"/>
</dbReference>
<dbReference type="OrthoDB" id="9762009at2"/>
<dbReference type="SUPFAM" id="SSF56024">
    <property type="entry name" value="Phospholipase D/nuclease"/>
    <property type="match status" value="2"/>
</dbReference>
<evidence type="ECO:0000313" key="3">
    <source>
        <dbReference type="Proteomes" id="UP000198569"/>
    </source>
</evidence>
<gene>
    <name evidence="2" type="ORF">SAMN05444338_102153</name>
</gene>
<reference evidence="3" key="1">
    <citation type="submission" date="2016-10" db="EMBL/GenBank/DDBJ databases">
        <authorList>
            <person name="Varghese N."/>
            <person name="Submissions S."/>
        </authorList>
    </citation>
    <scope>NUCLEOTIDE SEQUENCE [LARGE SCALE GENOMIC DNA]</scope>
    <source>
        <strain evidence="3">DSM 15718</strain>
    </source>
</reference>